<proteinExistence type="predicted"/>
<protein>
    <submittedName>
        <fullName evidence="2">Uncharacterized protein</fullName>
    </submittedName>
</protein>
<organism evidence="2 3">
    <name type="scientific">Plasmodium ovale curtisi</name>
    <dbReference type="NCBI Taxonomy" id="864141"/>
    <lineage>
        <taxon>Eukaryota</taxon>
        <taxon>Sar</taxon>
        <taxon>Alveolata</taxon>
        <taxon>Apicomplexa</taxon>
        <taxon>Aconoidasida</taxon>
        <taxon>Haemosporida</taxon>
        <taxon>Plasmodiidae</taxon>
        <taxon>Plasmodium</taxon>
        <taxon>Plasmodium (Plasmodium)</taxon>
    </lineage>
</organism>
<sequence length="117" mass="14019">MQARIYCERCATYQINPLNVQVLQILLLLYSRKEEKGKIRKRKRGKGEKKKAEKRKKARFGDNYSLKLTRVKRLGGQEMIKVCYADEAEMFPSMTVHERQKKWNPRKKKHDMQDKMS</sequence>
<dbReference type="AlphaFoldDB" id="A0A1A8W5E5"/>
<dbReference type="Proteomes" id="UP000078560">
    <property type="component" value="Unassembled WGS sequence"/>
</dbReference>
<evidence type="ECO:0000313" key="2">
    <source>
        <dbReference type="EMBL" id="SBS87225.1"/>
    </source>
</evidence>
<evidence type="ECO:0000313" key="3">
    <source>
        <dbReference type="Proteomes" id="UP000078560"/>
    </source>
</evidence>
<feature type="region of interest" description="Disordered" evidence="1">
    <location>
        <begin position="96"/>
        <end position="117"/>
    </location>
</feature>
<feature type="compositionally biased region" description="Basic residues" evidence="1">
    <location>
        <begin position="38"/>
        <end position="58"/>
    </location>
</feature>
<reference evidence="3" key="1">
    <citation type="submission" date="2016-05" db="EMBL/GenBank/DDBJ databases">
        <authorList>
            <person name="Naeem Raeece"/>
        </authorList>
    </citation>
    <scope>NUCLEOTIDE SEQUENCE [LARGE SCALE GENOMIC DNA]</scope>
</reference>
<evidence type="ECO:0000256" key="1">
    <source>
        <dbReference type="SAM" id="MobiDB-lite"/>
    </source>
</evidence>
<feature type="region of interest" description="Disordered" evidence="1">
    <location>
        <begin position="36"/>
        <end position="59"/>
    </location>
</feature>
<accession>A0A1A8W5E5</accession>
<name>A0A1A8W5E5_PLAOA</name>
<dbReference type="EMBL" id="FLQU01000554">
    <property type="protein sequence ID" value="SBS87225.1"/>
    <property type="molecule type" value="Genomic_DNA"/>
</dbReference>
<feature type="compositionally biased region" description="Basic residues" evidence="1">
    <location>
        <begin position="99"/>
        <end position="110"/>
    </location>
</feature>
<gene>
    <name evidence="2" type="ORF">POVCU2_0041560</name>
</gene>